<dbReference type="RefSeq" id="WP_013739783.1">
    <property type="nucleotide sequence ID" value="NC_015436.1"/>
</dbReference>
<dbReference type="EMBL" id="CP002659">
    <property type="protein sequence ID" value="AEC02388.1"/>
    <property type="molecule type" value="Genomic_DNA"/>
</dbReference>
<feature type="transmembrane region" description="Helical" evidence="8">
    <location>
        <begin position="271"/>
        <end position="290"/>
    </location>
</feature>
<reference evidence="10" key="1">
    <citation type="submission" date="2011-04" db="EMBL/GenBank/DDBJ databases">
        <title>The complete genome of Spirochaeta coccoides DSM 17374.</title>
        <authorList>
            <person name="Lucas S."/>
            <person name="Copeland A."/>
            <person name="Lapidus A."/>
            <person name="Bruce D."/>
            <person name="Goodwin L."/>
            <person name="Pitluck S."/>
            <person name="Peters L."/>
            <person name="Kyrpides N."/>
            <person name="Mavromatis K."/>
            <person name="Pagani I."/>
            <person name="Ivanova N."/>
            <person name="Ovchinnikova G."/>
            <person name="Lu M."/>
            <person name="Detter J.C."/>
            <person name="Tapia R."/>
            <person name="Han C."/>
            <person name="Land M."/>
            <person name="Hauser L."/>
            <person name="Markowitz V."/>
            <person name="Cheng J.-F."/>
            <person name="Hugenholtz P."/>
            <person name="Woyke T."/>
            <person name="Wu D."/>
            <person name="Spring S."/>
            <person name="Schroeder M."/>
            <person name="Brambilla E."/>
            <person name="Klenk H.-P."/>
            <person name="Eisen J.A."/>
        </authorList>
    </citation>
    <scope>NUCLEOTIDE SEQUENCE [LARGE SCALE GENOMIC DNA]</scope>
    <source>
        <strain evidence="10">ATCC BAA-1237 / DSM 17374 / SPN1</strain>
    </source>
</reference>
<keyword evidence="2" id="KW-0813">Transport</keyword>
<dbReference type="PANTHER" id="PTHR32024">
    <property type="entry name" value="TRK SYSTEM POTASSIUM UPTAKE PROTEIN TRKG-RELATED"/>
    <property type="match status" value="1"/>
</dbReference>
<organism evidence="9 10">
    <name type="scientific">Parasphaerochaeta coccoides (strain ATCC BAA-1237 / DSM 17374 / SPN1)</name>
    <name type="common">Sphaerochaeta coccoides</name>
    <dbReference type="NCBI Taxonomy" id="760011"/>
    <lineage>
        <taxon>Bacteria</taxon>
        <taxon>Pseudomonadati</taxon>
        <taxon>Spirochaetota</taxon>
        <taxon>Spirochaetia</taxon>
        <taxon>Spirochaetales</taxon>
        <taxon>Sphaerochaetaceae</taxon>
        <taxon>Parasphaerochaeta</taxon>
    </lineage>
</organism>
<evidence type="ECO:0000256" key="3">
    <source>
        <dbReference type="ARBA" id="ARBA00022475"/>
    </source>
</evidence>
<dbReference type="GO" id="GO:0016787">
    <property type="term" value="F:hydrolase activity"/>
    <property type="evidence" value="ECO:0007669"/>
    <property type="project" value="UniProtKB-KW"/>
</dbReference>
<accession>F4GL48</accession>
<proteinExistence type="predicted"/>
<dbReference type="AlphaFoldDB" id="F4GL48"/>
<dbReference type="KEGG" id="scc:Spico_1175"/>
<evidence type="ECO:0000313" key="10">
    <source>
        <dbReference type="Proteomes" id="UP000007939"/>
    </source>
</evidence>
<gene>
    <name evidence="9" type="ordered locus">Spico_1175</name>
</gene>
<feature type="transmembrane region" description="Helical" evidence="8">
    <location>
        <begin position="367"/>
        <end position="387"/>
    </location>
</feature>
<comment type="subcellular location">
    <subcellularLocation>
        <location evidence="1">Cell membrane</location>
        <topology evidence="1">Multi-pass membrane protein</topology>
    </subcellularLocation>
</comment>
<dbReference type="InterPro" id="IPR003445">
    <property type="entry name" value="Cat_transpt"/>
</dbReference>
<keyword evidence="7 8" id="KW-0472">Membrane</keyword>
<keyword evidence="10" id="KW-1185">Reference proteome</keyword>
<feature type="transmembrane region" description="Helical" evidence="8">
    <location>
        <begin position="44"/>
        <end position="64"/>
    </location>
</feature>
<feature type="transmembrane region" description="Helical" evidence="8">
    <location>
        <begin position="12"/>
        <end position="32"/>
    </location>
</feature>
<dbReference type="Proteomes" id="UP000007939">
    <property type="component" value="Chromosome"/>
</dbReference>
<keyword evidence="9" id="KW-0378">Hydrolase</keyword>
<dbReference type="Pfam" id="PF02386">
    <property type="entry name" value="TrkH"/>
    <property type="match status" value="2"/>
</dbReference>
<dbReference type="OrthoDB" id="9810952at2"/>
<keyword evidence="4 8" id="KW-0812">Transmembrane</keyword>
<evidence type="ECO:0000256" key="4">
    <source>
        <dbReference type="ARBA" id="ARBA00022692"/>
    </source>
</evidence>
<dbReference type="eggNOG" id="COG0168">
    <property type="taxonomic scope" value="Bacteria"/>
</dbReference>
<feature type="transmembrane region" description="Helical" evidence="8">
    <location>
        <begin position="190"/>
        <end position="207"/>
    </location>
</feature>
<keyword evidence="5 8" id="KW-1133">Transmembrane helix</keyword>
<feature type="transmembrane region" description="Helical" evidence="8">
    <location>
        <begin position="76"/>
        <end position="100"/>
    </location>
</feature>
<evidence type="ECO:0000256" key="8">
    <source>
        <dbReference type="SAM" id="Phobius"/>
    </source>
</evidence>
<dbReference type="GO" id="GO:0008324">
    <property type="term" value="F:monoatomic cation transmembrane transporter activity"/>
    <property type="evidence" value="ECO:0007669"/>
    <property type="project" value="InterPro"/>
</dbReference>
<keyword evidence="6" id="KW-0406">Ion transport</keyword>
<evidence type="ECO:0000256" key="6">
    <source>
        <dbReference type="ARBA" id="ARBA00023065"/>
    </source>
</evidence>
<keyword evidence="3" id="KW-1003">Cell membrane</keyword>
<feature type="transmembrane region" description="Helical" evidence="8">
    <location>
        <begin position="394"/>
        <end position="415"/>
    </location>
</feature>
<feature type="transmembrane region" description="Helical" evidence="8">
    <location>
        <begin position="121"/>
        <end position="148"/>
    </location>
</feature>
<evidence type="ECO:0000256" key="5">
    <source>
        <dbReference type="ARBA" id="ARBA00022989"/>
    </source>
</evidence>
<name>F4GL48_PARC1</name>
<dbReference type="PANTHER" id="PTHR32024:SF1">
    <property type="entry name" value="KTR SYSTEM POTASSIUM UPTAKE PROTEIN B"/>
    <property type="match status" value="1"/>
</dbReference>
<dbReference type="GO" id="GO:0005886">
    <property type="term" value="C:plasma membrane"/>
    <property type="evidence" value="ECO:0007669"/>
    <property type="project" value="UniProtKB-SubCell"/>
</dbReference>
<feature type="transmembrane region" description="Helical" evidence="8">
    <location>
        <begin position="335"/>
        <end position="355"/>
    </location>
</feature>
<feature type="transmembrane region" description="Helical" evidence="8">
    <location>
        <begin position="228"/>
        <end position="251"/>
    </location>
</feature>
<dbReference type="EC" id="3.6.3.14" evidence="9"/>
<evidence type="ECO:0000313" key="9">
    <source>
        <dbReference type="EMBL" id="AEC02388.1"/>
    </source>
</evidence>
<evidence type="ECO:0000256" key="2">
    <source>
        <dbReference type="ARBA" id="ARBA00022448"/>
    </source>
</evidence>
<reference evidence="9 10" key="2">
    <citation type="journal article" date="2012" name="Stand. Genomic Sci.">
        <title>Complete genome sequence of the termite hindgut bacterium Spirochaeta coccoides type strain (SPN1(T)), reclassification in the genus Sphaerochaeta as Sphaerochaeta coccoides comb. nov. and emendations of the family Spirochaetaceae and the genus Sphaerochaeta.</title>
        <authorList>
            <person name="Abt B."/>
            <person name="Han C."/>
            <person name="Scheuner C."/>
            <person name="Lu M."/>
            <person name="Lapidus A."/>
            <person name="Nolan M."/>
            <person name="Lucas S."/>
            <person name="Hammon N."/>
            <person name="Deshpande S."/>
            <person name="Cheng J.F."/>
            <person name="Tapia R."/>
            <person name="Goodwin L.A."/>
            <person name="Pitluck S."/>
            <person name="Liolios K."/>
            <person name="Pagani I."/>
            <person name="Ivanova N."/>
            <person name="Mavromatis K."/>
            <person name="Mikhailova N."/>
            <person name="Huntemann M."/>
            <person name="Pati A."/>
            <person name="Chen A."/>
            <person name="Palaniappan K."/>
            <person name="Land M."/>
            <person name="Hauser L."/>
            <person name="Brambilla E.M."/>
            <person name="Rohde M."/>
            <person name="Spring S."/>
            <person name="Gronow S."/>
            <person name="Goker M."/>
            <person name="Woyke T."/>
            <person name="Bristow J."/>
            <person name="Eisen J.A."/>
            <person name="Markowitz V."/>
            <person name="Hugenholtz P."/>
            <person name="Kyrpides N.C."/>
            <person name="Klenk H.P."/>
            <person name="Detter J.C."/>
        </authorList>
    </citation>
    <scope>NUCLEOTIDE SEQUENCE [LARGE SCALE GENOMIC DNA]</scope>
    <source>
        <strain evidence="10">ATCC BAA-1237 / DSM 17374 / SPN1</strain>
    </source>
</reference>
<sequence>MLGKRRMRISPGSTLLIGFLAIIVLGSILLMVPFSLKDGMKLKYVDSLFISTSSVCVTGLVTVSPGDTFTVFGRTVIALLIQTGGLGFSVFVVFFLVMLGRPVGFAERGPVREALGVSPRGLVNLVKFVMLSALVVETIGAVGFYHVFSRMYPFWESVGYAVFHAVSSFNNAGLDIFPGFESLIPYRADVLLNIMTSALVIIGGLGFSVLREIVSWRKIRRLSTHARIVLLTSACLLVAGTVLLRVAGVPWFEAFFQSVSARTAGFSTIDIGAISSGALLVLNVLMFIGASPGSTGGGIKTTTFFAIIKTIQQVFTRQEPVAFKRRMSADSMRKAFMVLLLALCVVLIGSCLIAVMEGSGYSLDHIVFESISAFATVGLSMGITPALSGFSKVVLIVLMYIGRVGPLTVAGSWMIRHRQTDFIEEQILIG</sequence>
<dbReference type="STRING" id="760011.Spico_1175"/>
<evidence type="ECO:0000256" key="1">
    <source>
        <dbReference type="ARBA" id="ARBA00004651"/>
    </source>
</evidence>
<dbReference type="HOGENOM" id="CLU_026429_0_1_12"/>
<protein>
    <submittedName>
        <fullName evidence="9">H(+)-transporting two-sector ATPase</fullName>
        <ecNumber evidence="9">3.6.3.14</ecNumber>
    </submittedName>
</protein>
<evidence type="ECO:0000256" key="7">
    <source>
        <dbReference type="ARBA" id="ARBA00023136"/>
    </source>
</evidence>
<dbReference type="GO" id="GO:0030001">
    <property type="term" value="P:metal ion transport"/>
    <property type="evidence" value="ECO:0007669"/>
    <property type="project" value="UniProtKB-ARBA"/>
</dbReference>